<proteinExistence type="predicted"/>
<reference evidence="2" key="1">
    <citation type="submission" date="2018-02" db="EMBL/GenBank/DDBJ databases">
        <authorList>
            <person name="Hausmann B."/>
        </authorList>
    </citation>
    <scope>NUCLEOTIDE SEQUENCE [LARGE SCALE GENOMIC DNA]</scope>
    <source>
        <strain evidence="2">Peat soil MAG SbF1</strain>
    </source>
</reference>
<sequence>MLATYPPDLDRVERLTRWRRITEAVGICYKSSRVMKITIGLIHYEHIVLLFTEFEHNANL</sequence>
<evidence type="ECO:0000313" key="1">
    <source>
        <dbReference type="EMBL" id="SPF52615.1"/>
    </source>
</evidence>
<protein>
    <submittedName>
        <fullName evidence="1">Uncharacterized protein</fullName>
    </submittedName>
</protein>
<accession>A0A2U3LKY7</accession>
<gene>
    <name evidence="1" type="ORF">SBF1_5930002</name>
</gene>
<dbReference type="Proteomes" id="UP000238916">
    <property type="component" value="Unassembled WGS sequence"/>
</dbReference>
<organism evidence="1 2">
    <name type="scientific">Candidatus Desulfosporosinus infrequens</name>
    <dbReference type="NCBI Taxonomy" id="2043169"/>
    <lineage>
        <taxon>Bacteria</taxon>
        <taxon>Bacillati</taxon>
        <taxon>Bacillota</taxon>
        <taxon>Clostridia</taxon>
        <taxon>Eubacteriales</taxon>
        <taxon>Desulfitobacteriaceae</taxon>
        <taxon>Desulfosporosinus</taxon>
    </lineage>
</organism>
<dbReference type="AlphaFoldDB" id="A0A2U3LKY7"/>
<name>A0A2U3LKY7_9FIRM</name>
<dbReference type="EMBL" id="OMOF01000549">
    <property type="protein sequence ID" value="SPF52615.1"/>
    <property type="molecule type" value="Genomic_DNA"/>
</dbReference>
<evidence type="ECO:0000313" key="2">
    <source>
        <dbReference type="Proteomes" id="UP000238916"/>
    </source>
</evidence>